<dbReference type="InterPro" id="IPR000073">
    <property type="entry name" value="AB_hydrolase_1"/>
</dbReference>
<dbReference type="InterPro" id="IPR002347">
    <property type="entry name" value="SDR_fam"/>
</dbReference>
<protein>
    <submittedName>
        <fullName evidence="5">Putative peptidase S33 family protein</fullName>
    </submittedName>
</protein>
<keyword evidence="2" id="KW-0560">Oxidoreductase</keyword>
<feature type="transmembrane region" description="Helical" evidence="3">
    <location>
        <begin position="162"/>
        <end position="188"/>
    </location>
</feature>
<sequence length="600" mass="65366">MRPIGATIERDDAAVRHHVTTPDGVRIAVYEEGNPDGETVLLLHGWPDSHRLWDSVAPLLRDRYRLIRVDNRGHGRSSSPSGRQAISTRRIADDYAAVIAHVADKPVHIIAHDWGSVSTWELITRPPEQARVASFTSISGPSMGHFAAWARRRLLRPSPANVGHVVAALASFAYSIVLSVPVLSTLLLRYGVSAGRWRRQQAAAEGIAPERIHLGETFEHDVVDGARIYRSTLTSRHTNPLTARPLPTRVPVQVLIGKRDPAIRYRSYADVPRWTGDLWLRLVHGGHWLPFSHPELVAQAAEELIESVRTGTEPRSLRRWRVGTDRRPFADQLVVVTGAGSGIGRATAHAFAGAGAEVVVSDIDPAASAETAELIGRAGGVAYAYRLDVSDPASVDEHAREVIAEHGVPDVLVNNAGIGHAGAFLQTPAADFDRVLQVNLQGVIGMCRAFAGAMSERGLGGQIVNLASMAAYSPQREFSAYSTSKSAVFMFSDCLRAELARSGVGVTTVCPGVVHTNITATTRFSGVSDEEEHRLQQHFDALYRRRGYTPDKVAERILRAVLAGETIVPVTPEAVVQYHFSRFAPKLTRLAAARMSLLDR</sequence>
<dbReference type="EMBL" id="BACI01000118">
    <property type="protein sequence ID" value="GAA14899.1"/>
    <property type="molecule type" value="Genomic_DNA"/>
</dbReference>
<dbReference type="CDD" id="cd05233">
    <property type="entry name" value="SDR_c"/>
    <property type="match status" value="1"/>
</dbReference>
<dbReference type="FunFam" id="3.40.50.720:FF:000084">
    <property type="entry name" value="Short-chain dehydrogenase reductase"/>
    <property type="match status" value="1"/>
</dbReference>
<evidence type="ECO:0000256" key="3">
    <source>
        <dbReference type="SAM" id="Phobius"/>
    </source>
</evidence>
<dbReference type="eggNOG" id="COG1028">
    <property type="taxonomic scope" value="Bacteria"/>
</dbReference>
<dbReference type="InterPro" id="IPR020904">
    <property type="entry name" value="Sc_DH/Rdtase_CS"/>
</dbReference>
<reference evidence="5 6" key="1">
    <citation type="submission" date="2011-05" db="EMBL/GenBank/DDBJ databases">
        <title>Whole genome shotgun sequence of Gordonia alkanivorans NBRC 16433.</title>
        <authorList>
            <person name="Hosoyama A."/>
            <person name="Nakamura S."/>
            <person name="Takarada H."/>
            <person name="Tsuchikane K."/>
            <person name="Yamazaki S."/>
            <person name="Fujita N."/>
        </authorList>
    </citation>
    <scope>NUCLEOTIDE SEQUENCE [LARGE SCALE GENOMIC DNA]</scope>
    <source>
        <strain evidence="5 6">NBRC 16433</strain>
    </source>
</reference>
<dbReference type="NCBIfam" id="NF004514">
    <property type="entry name" value="PRK05855.1"/>
    <property type="match status" value="1"/>
</dbReference>
<evidence type="ECO:0000313" key="6">
    <source>
        <dbReference type="Proteomes" id="UP000003558"/>
    </source>
</evidence>
<dbReference type="PANTHER" id="PTHR43391">
    <property type="entry name" value="RETINOL DEHYDROGENASE-RELATED"/>
    <property type="match status" value="1"/>
</dbReference>
<dbReference type="SUPFAM" id="SSF53474">
    <property type="entry name" value="alpha/beta-Hydrolases"/>
    <property type="match status" value="1"/>
</dbReference>
<dbReference type="AlphaFoldDB" id="F9W239"/>
<evidence type="ECO:0000313" key="5">
    <source>
        <dbReference type="EMBL" id="GAA14899.1"/>
    </source>
</evidence>
<dbReference type="eggNOG" id="COG0596">
    <property type="taxonomic scope" value="Bacteria"/>
</dbReference>
<evidence type="ECO:0000256" key="2">
    <source>
        <dbReference type="ARBA" id="ARBA00023002"/>
    </source>
</evidence>
<organism evidence="5 6">
    <name type="scientific">Gordonia alkanivorans NBRC 16433</name>
    <dbReference type="NCBI Taxonomy" id="1027371"/>
    <lineage>
        <taxon>Bacteria</taxon>
        <taxon>Bacillati</taxon>
        <taxon>Actinomycetota</taxon>
        <taxon>Actinomycetes</taxon>
        <taxon>Mycobacteriales</taxon>
        <taxon>Gordoniaceae</taxon>
        <taxon>Gordonia</taxon>
    </lineage>
</organism>
<feature type="domain" description="AB hydrolase-1" evidence="4">
    <location>
        <begin position="39"/>
        <end position="294"/>
    </location>
</feature>
<dbReference type="PROSITE" id="PS00061">
    <property type="entry name" value="ADH_SHORT"/>
    <property type="match status" value="1"/>
</dbReference>
<dbReference type="Gene3D" id="3.40.50.1820">
    <property type="entry name" value="alpha/beta hydrolase"/>
    <property type="match status" value="1"/>
</dbReference>
<comment type="similarity">
    <text evidence="1">Belongs to the short-chain dehydrogenases/reductases (SDR) family.</text>
</comment>
<dbReference type="Gene3D" id="3.40.50.720">
    <property type="entry name" value="NAD(P)-binding Rossmann-like Domain"/>
    <property type="match status" value="1"/>
</dbReference>
<evidence type="ECO:0000256" key="1">
    <source>
        <dbReference type="ARBA" id="ARBA00006484"/>
    </source>
</evidence>
<keyword evidence="3" id="KW-1133">Transmembrane helix</keyword>
<dbReference type="SUPFAM" id="SSF51735">
    <property type="entry name" value="NAD(P)-binding Rossmann-fold domains"/>
    <property type="match status" value="1"/>
</dbReference>
<dbReference type="InterPro" id="IPR029058">
    <property type="entry name" value="AB_hydrolase_fold"/>
</dbReference>
<dbReference type="STRING" id="1027371.GOALK_118_00170"/>
<dbReference type="PANTHER" id="PTHR43391:SF12">
    <property type="entry name" value="OXIDOREDUCTASE EPHD-RELATED"/>
    <property type="match status" value="1"/>
</dbReference>
<gene>
    <name evidence="5" type="ORF">GOALK_118_00170</name>
</gene>
<dbReference type="Proteomes" id="UP000003558">
    <property type="component" value="Unassembled WGS sequence"/>
</dbReference>
<comment type="caution">
    <text evidence="5">The sequence shown here is derived from an EMBL/GenBank/DDBJ whole genome shotgun (WGS) entry which is preliminary data.</text>
</comment>
<dbReference type="InterPro" id="IPR036291">
    <property type="entry name" value="NAD(P)-bd_dom_sf"/>
</dbReference>
<dbReference type="Pfam" id="PF00561">
    <property type="entry name" value="Abhydrolase_1"/>
    <property type="match status" value="1"/>
</dbReference>
<dbReference type="PRINTS" id="PR00081">
    <property type="entry name" value="GDHRDH"/>
</dbReference>
<name>F9W239_9ACTN</name>
<dbReference type="GO" id="GO:0016491">
    <property type="term" value="F:oxidoreductase activity"/>
    <property type="evidence" value="ECO:0007669"/>
    <property type="project" value="UniProtKB-KW"/>
</dbReference>
<keyword evidence="3" id="KW-0812">Transmembrane</keyword>
<keyword evidence="3" id="KW-0472">Membrane</keyword>
<accession>F9W239</accession>
<proteinExistence type="inferred from homology"/>
<evidence type="ECO:0000259" key="4">
    <source>
        <dbReference type="Pfam" id="PF00561"/>
    </source>
</evidence>
<dbReference type="PRINTS" id="PR00080">
    <property type="entry name" value="SDRFAMILY"/>
</dbReference>
<dbReference type="Pfam" id="PF00106">
    <property type="entry name" value="adh_short"/>
    <property type="match status" value="1"/>
</dbReference>